<name>A0A518I505_9PLAN</name>
<dbReference type="Pfam" id="PF13181">
    <property type="entry name" value="TPR_8"/>
    <property type="match status" value="1"/>
</dbReference>
<evidence type="ECO:0000256" key="4">
    <source>
        <dbReference type="ARBA" id="ARBA00022840"/>
    </source>
</evidence>
<dbReference type="PROSITE" id="PS50011">
    <property type="entry name" value="PROTEIN_KINASE_DOM"/>
    <property type="match status" value="1"/>
</dbReference>
<keyword evidence="3 8" id="KW-0418">Kinase</keyword>
<organism evidence="8 9">
    <name type="scientific">Gimesia fumaroli</name>
    <dbReference type="NCBI Taxonomy" id="2527976"/>
    <lineage>
        <taxon>Bacteria</taxon>
        <taxon>Pseudomonadati</taxon>
        <taxon>Planctomycetota</taxon>
        <taxon>Planctomycetia</taxon>
        <taxon>Planctomycetales</taxon>
        <taxon>Planctomycetaceae</taxon>
        <taxon>Gimesia</taxon>
    </lineage>
</organism>
<dbReference type="EC" id="2.7.11.1" evidence="8"/>
<evidence type="ECO:0000313" key="9">
    <source>
        <dbReference type="Proteomes" id="UP000318313"/>
    </source>
</evidence>
<dbReference type="OrthoDB" id="6111975at2"/>
<sequence length="915" mass="103927">MNQQPIPPNQSELPIRESMNESSQDPFLANLFQRLKASDAHEPTVPRIMRVKGKLKGIKKLGAGGLGVVYQYYDRRLQRSVALKVARHQALHSPARLNRFLRERKITAKLQHPAIPPVYQSGRLPDERPYYVMRLIEGIRFSDYLNQLSQERNIEQTQSDLEFNKIIDLFCSLCDAVQYAHSNHVVHRDIKPENVMVEPDGTVFLVDWGLARHLDDDKPDSFLDDDIRDENEKMGLCLTQDGHQIGTPHWMSPEQASGDPHSHGTHTDIYGLGGLLYLILAHQPPHQKLLESDRSLTEQLHEIATLDAPHPLQANQNANKELASICCKAMNLDHQLRYPSAAELRDDVRRWQRREIVLAHSTHYSKMERAELFAARHRRGIIFSLATLFLMFSGVTWAAVEVSNAADQTEIALEEQRRTNQQLLSSLELFSDAVMQDDVLSVPQLRGLRNRLLTDLAAQYKIWSLQSDGTPEELSRAARGTIRLAQIERETGNMIRSIESGNRAIELAESAVNSCKPEKQTDYRLILLQAIRSQVSLVLITGNVDQAHDLVQRGYQELEHMKNSLSKEQRLEEESKLKHLQMSVSYNQANRVPSIEARKQWLAKSLQNAQEAVELQRKVIPLNGTISQLTNLVTALNAEALAFHKLFRYQEAIRSYEEALDILQARKKEMRAPEAQKQLKQVQIMISFNAVMTYRAMGNLKQARIASRQGITVCKELKQAYPLVIRYSQELARGYGNLAEVELADYLKTLNPEILETMIVTFRSAAEEYLYLSKQYPDRKGYQGAAAIQYLRLSEALHWAGQDNAALTEFKRCLSLNPQPEKLEPTHGPNAIAVILGYCLLIHDEKPDDIKGHAAAKRLPEVFKVVGDMLENTTTSYVELFAQDEAVLRMKKIPSISQAIATAEETIKRKAAKKN</sequence>
<dbReference type="Gene3D" id="1.25.40.10">
    <property type="entry name" value="Tetratricopeptide repeat domain"/>
    <property type="match status" value="1"/>
</dbReference>
<dbReference type="GO" id="GO:0004674">
    <property type="term" value="F:protein serine/threonine kinase activity"/>
    <property type="evidence" value="ECO:0007669"/>
    <property type="project" value="UniProtKB-EC"/>
</dbReference>
<dbReference type="EMBL" id="CP037452">
    <property type="protein sequence ID" value="QDV48180.1"/>
    <property type="molecule type" value="Genomic_DNA"/>
</dbReference>
<dbReference type="SMART" id="SM00028">
    <property type="entry name" value="TPR"/>
    <property type="match status" value="3"/>
</dbReference>
<keyword evidence="4" id="KW-0067">ATP-binding</keyword>
<evidence type="ECO:0000259" key="7">
    <source>
        <dbReference type="PROSITE" id="PS50011"/>
    </source>
</evidence>
<dbReference type="InterPro" id="IPR011009">
    <property type="entry name" value="Kinase-like_dom_sf"/>
</dbReference>
<dbReference type="InterPro" id="IPR008271">
    <property type="entry name" value="Ser/Thr_kinase_AS"/>
</dbReference>
<gene>
    <name evidence="8" type="primary">pknB_2</name>
    <name evidence="8" type="ORF">Enr17x_01890</name>
</gene>
<proteinExistence type="predicted"/>
<keyword evidence="1 8" id="KW-0808">Transferase</keyword>
<dbReference type="KEGG" id="gfm:Enr17x_01890"/>
<dbReference type="PANTHER" id="PTHR43289:SF6">
    <property type="entry name" value="SERINE_THREONINE-PROTEIN KINASE NEKL-3"/>
    <property type="match status" value="1"/>
</dbReference>
<feature type="repeat" description="TPR" evidence="5">
    <location>
        <begin position="787"/>
        <end position="820"/>
    </location>
</feature>
<evidence type="ECO:0000256" key="1">
    <source>
        <dbReference type="ARBA" id="ARBA00022679"/>
    </source>
</evidence>
<dbReference type="PROSITE" id="PS00108">
    <property type="entry name" value="PROTEIN_KINASE_ST"/>
    <property type="match status" value="1"/>
</dbReference>
<evidence type="ECO:0000256" key="3">
    <source>
        <dbReference type="ARBA" id="ARBA00022777"/>
    </source>
</evidence>
<dbReference type="SUPFAM" id="SSF56112">
    <property type="entry name" value="Protein kinase-like (PK-like)"/>
    <property type="match status" value="1"/>
</dbReference>
<feature type="region of interest" description="Disordered" evidence="6">
    <location>
        <begin position="1"/>
        <end position="20"/>
    </location>
</feature>
<dbReference type="AlphaFoldDB" id="A0A518I505"/>
<dbReference type="Proteomes" id="UP000318313">
    <property type="component" value="Chromosome"/>
</dbReference>
<dbReference type="InterPro" id="IPR011990">
    <property type="entry name" value="TPR-like_helical_dom_sf"/>
</dbReference>
<accession>A0A518I505</accession>
<evidence type="ECO:0000313" key="8">
    <source>
        <dbReference type="EMBL" id="QDV48180.1"/>
    </source>
</evidence>
<keyword evidence="9" id="KW-1185">Reference proteome</keyword>
<dbReference type="SMART" id="SM00220">
    <property type="entry name" value="S_TKc"/>
    <property type="match status" value="1"/>
</dbReference>
<dbReference type="RefSeq" id="WP_145305381.1">
    <property type="nucleotide sequence ID" value="NZ_CP037452.1"/>
</dbReference>
<dbReference type="SUPFAM" id="SSF48452">
    <property type="entry name" value="TPR-like"/>
    <property type="match status" value="1"/>
</dbReference>
<dbReference type="CDD" id="cd14014">
    <property type="entry name" value="STKc_PknB_like"/>
    <property type="match status" value="1"/>
</dbReference>
<dbReference type="InterPro" id="IPR019734">
    <property type="entry name" value="TPR_rpt"/>
</dbReference>
<dbReference type="PROSITE" id="PS50005">
    <property type="entry name" value="TPR"/>
    <property type="match status" value="1"/>
</dbReference>
<protein>
    <submittedName>
        <fullName evidence="8">Serine/threonine-protein kinase PknB</fullName>
        <ecNumber evidence="8">2.7.11.1</ecNumber>
    </submittedName>
</protein>
<dbReference type="Gene3D" id="3.30.200.20">
    <property type="entry name" value="Phosphorylase Kinase, domain 1"/>
    <property type="match status" value="1"/>
</dbReference>
<dbReference type="Gene3D" id="1.10.510.10">
    <property type="entry name" value="Transferase(Phosphotransferase) domain 1"/>
    <property type="match status" value="1"/>
</dbReference>
<evidence type="ECO:0000256" key="2">
    <source>
        <dbReference type="ARBA" id="ARBA00022741"/>
    </source>
</evidence>
<dbReference type="InterPro" id="IPR000719">
    <property type="entry name" value="Prot_kinase_dom"/>
</dbReference>
<dbReference type="PANTHER" id="PTHR43289">
    <property type="entry name" value="MITOGEN-ACTIVATED PROTEIN KINASE KINASE KINASE 20-RELATED"/>
    <property type="match status" value="1"/>
</dbReference>
<dbReference type="GO" id="GO:0005524">
    <property type="term" value="F:ATP binding"/>
    <property type="evidence" value="ECO:0007669"/>
    <property type="project" value="UniProtKB-KW"/>
</dbReference>
<keyword evidence="2" id="KW-0547">Nucleotide-binding</keyword>
<evidence type="ECO:0000256" key="5">
    <source>
        <dbReference type="PROSITE-ProRule" id="PRU00339"/>
    </source>
</evidence>
<feature type="domain" description="Protein kinase" evidence="7">
    <location>
        <begin position="55"/>
        <end position="352"/>
    </location>
</feature>
<keyword evidence="5" id="KW-0802">TPR repeat</keyword>
<evidence type="ECO:0000256" key="6">
    <source>
        <dbReference type="SAM" id="MobiDB-lite"/>
    </source>
</evidence>
<dbReference type="Pfam" id="PF00069">
    <property type="entry name" value="Pkinase"/>
    <property type="match status" value="1"/>
</dbReference>
<reference evidence="8 9" key="1">
    <citation type="submission" date="2019-03" db="EMBL/GenBank/DDBJ databases">
        <title>Deep-cultivation of Planctomycetes and their phenomic and genomic characterization uncovers novel biology.</title>
        <authorList>
            <person name="Wiegand S."/>
            <person name="Jogler M."/>
            <person name="Boedeker C."/>
            <person name="Pinto D."/>
            <person name="Vollmers J."/>
            <person name="Rivas-Marin E."/>
            <person name="Kohn T."/>
            <person name="Peeters S.H."/>
            <person name="Heuer A."/>
            <person name="Rast P."/>
            <person name="Oberbeckmann S."/>
            <person name="Bunk B."/>
            <person name="Jeske O."/>
            <person name="Meyerdierks A."/>
            <person name="Storesund J.E."/>
            <person name="Kallscheuer N."/>
            <person name="Luecker S."/>
            <person name="Lage O.M."/>
            <person name="Pohl T."/>
            <person name="Merkel B.J."/>
            <person name="Hornburger P."/>
            <person name="Mueller R.-W."/>
            <person name="Bruemmer F."/>
            <person name="Labrenz M."/>
            <person name="Spormann A.M."/>
            <person name="Op den Camp H."/>
            <person name="Overmann J."/>
            <person name="Amann R."/>
            <person name="Jetten M.S.M."/>
            <person name="Mascher T."/>
            <person name="Medema M.H."/>
            <person name="Devos D.P."/>
            <person name="Kaster A.-K."/>
            <person name="Ovreas L."/>
            <person name="Rohde M."/>
            <person name="Galperin M.Y."/>
            <person name="Jogler C."/>
        </authorList>
    </citation>
    <scope>NUCLEOTIDE SEQUENCE [LARGE SCALE GENOMIC DNA]</scope>
    <source>
        <strain evidence="8 9">Enr17</strain>
    </source>
</reference>